<keyword evidence="9" id="KW-1185">Reference proteome</keyword>
<keyword evidence="6 7" id="KW-0472">Membrane</keyword>
<reference evidence="9" key="1">
    <citation type="submission" date="2023-07" db="EMBL/GenBank/DDBJ databases">
        <title>Draft genome sequence of Agarivorans aestuarii strain ZMCS4, a CAZymes producing bacteria isolated from the marine brown algae Clodostephus spongiosus.</title>
        <authorList>
            <person name="Lorente B."/>
            <person name="Cabral C."/>
            <person name="Frias J."/>
            <person name="Faria J."/>
            <person name="Toubarro D."/>
        </authorList>
    </citation>
    <scope>NUCLEOTIDE SEQUENCE [LARGE SCALE GENOMIC DNA]</scope>
    <source>
        <strain evidence="9">ZMCS4</strain>
    </source>
</reference>
<name>A0ABU7G241_9ALTE</name>
<dbReference type="Pfam" id="PF10144">
    <property type="entry name" value="SMP_2"/>
    <property type="match status" value="1"/>
</dbReference>
<evidence type="ECO:0000256" key="3">
    <source>
        <dbReference type="ARBA" id="ARBA00022475"/>
    </source>
</evidence>
<keyword evidence="5 7" id="KW-1133">Transmembrane helix</keyword>
<protein>
    <submittedName>
        <fullName evidence="8">AhpA/YtjB family protein</fullName>
    </submittedName>
</protein>
<accession>A0ABU7G241</accession>
<evidence type="ECO:0000256" key="7">
    <source>
        <dbReference type="SAM" id="Phobius"/>
    </source>
</evidence>
<keyword evidence="4 7" id="KW-0812">Transmembrane</keyword>
<proteinExistence type="inferred from homology"/>
<evidence type="ECO:0000313" key="9">
    <source>
        <dbReference type="Proteomes" id="UP001310248"/>
    </source>
</evidence>
<dbReference type="EMBL" id="JAYDYW010000005">
    <property type="protein sequence ID" value="MEE1673469.1"/>
    <property type="molecule type" value="Genomic_DNA"/>
</dbReference>
<gene>
    <name evidence="8" type="ORF">SNR37_002892</name>
</gene>
<feature type="transmembrane region" description="Helical" evidence="7">
    <location>
        <begin position="200"/>
        <end position="218"/>
    </location>
</feature>
<feature type="transmembrane region" description="Helical" evidence="7">
    <location>
        <begin position="45"/>
        <end position="63"/>
    </location>
</feature>
<evidence type="ECO:0000256" key="1">
    <source>
        <dbReference type="ARBA" id="ARBA00004236"/>
    </source>
</evidence>
<dbReference type="RefSeq" id="WP_329774766.1">
    <property type="nucleotide sequence ID" value="NZ_JAYDYW010000005.1"/>
</dbReference>
<dbReference type="InterPro" id="IPR019305">
    <property type="entry name" value="Uncharacterised_Smp"/>
</dbReference>
<keyword evidence="3" id="KW-1003">Cell membrane</keyword>
<comment type="subcellular location">
    <subcellularLocation>
        <location evidence="1">Cell membrane</location>
    </subcellularLocation>
</comment>
<reference evidence="8 9" key="2">
    <citation type="submission" date="2023-12" db="EMBL/GenBank/DDBJ databases">
        <authorList>
            <consortium name="Cladostephus spongiosus"/>
            <person name="Lorente B."/>
            <person name="Cabral C."/>
            <person name="Frias J."/>
            <person name="Faria J."/>
            <person name="Toubarro D."/>
        </authorList>
    </citation>
    <scope>NUCLEOTIDE SEQUENCE [LARGE SCALE GENOMIC DNA]</scope>
    <source>
        <strain evidence="8 9">ZMCS4</strain>
    </source>
</reference>
<comment type="similarity">
    <text evidence="2">Belongs to the Smp family.</text>
</comment>
<comment type="caution">
    <text evidence="8">The sequence shown here is derived from an EMBL/GenBank/DDBJ whole genome shotgun (WGS) entry which is preliminary data.</text>
</comment>
<evidence type="ECO:0000313" key="8">
    <source>
        <dbReference type="EMBL" id="MEE1673469.1"/>
    </source>
</evidence>
<evidence type="ECO:0000256" key="4">
    <source>
        <dbReference type="ARBA" id="ARBA00022692"/>
    </source>
</evidence>
<organism evidence="8 9">
    <name type="scientific">Agarivorans aestuarii</name>
    <dbReference type="NCBI Taxonomy" id="1563703"/>
    <lineage>
        <taxon>Bacteria</taxon>
        <taxon>Pseudomonadati</taxon>
        <taxon>Pseudomonadota</taxon>
        <taxon>Gammaproteobacteria</taxon>
        <taxon>Alteromonadales</taxon>
        <taxon>Alteromonadaceae</taxon>
        <taxon>Agarivorans</taxon>
    </lineage>
</organism>
<sequence>MFLKIAAHQDSVLLFGLASTYNGFKHKKEVRVAKSAVRRYRIIQFTQLLLAIVCCVWVLYYYVTLKHNGEQLIENQTEKLARSLTSLAALNAAGYIGANSQQELSQLVNALVKEHFVKDATIYDHQGLRLAASQQALPLAQLLPLAGQSHTPLEGLGRRPYIAEIRGEEGQTLGYLRITLEHTTLLAEASTYITNGQQKIMIMFLMSISIGFLLTRVLSRKRHLATLFNINKRAQRKEAKKAKKLLADIAARSDNTKDKSPA</sequence>
<evidence type="ECO:0000256" key="6">
    <source>
        <dbReference type="ARBA" id="ARBA00023136"/>
    </source>
</evidence>
<evidence type="ECO:0000256" key="5">
    <source>
        <dbReference type="ARBA" id="ARBA00022989"/>
    </source>
</evidence>
<evidence type="ECO:0000256" key="2">
    <source>
        <dbReference type="ARBA" id="ARBA00005362"/>
    </source>
</evidence>
<dbReference type="Proteomes" id="UP001310248">
    <property type="component" value="Unassembled WGS sequence"/>
</dbReference>